<evidence type="ECO:0000256" key="18">
    <source>
        <dbReference type="ARBA" id="ARBA00049504"/>
    </source>
</evidence>
<evidence type="ECO:0000256" key="1">
    <source>
        <dbReference type="ARBA" id="ARBA00001946"/>
    </source>
</evidence>
<evidence type="ECO:0000256" key="17">
    <source>
        <dbReference type="ARBA" id="ARBA00048623"/>
    </source>
</evidence>
<dbReference type="UniPathway" id="UPA00148">
    <property type="reaction ID" value="UER00238"/>
</dbReference>
<evidence type="ECO:0000256" key="8">
    <source>
        <dbReference type="ARBA" id="ARBA00022573"/>
    </source>
</evidence>
<evidence type="ECO:0000256" key="3">
    <source>
        <dbReference type="ARBA" id="ARBA00004663"/>
    </source>
</evidence>
<dbReference type="NCBIfam" id="TIGR00317">
    <property type="entry name" value="cobS"/>
    <property type="match status" value="1"/>
</dbReference>
<dbReference type="EMBL" id="WIBF01000005">
    <property type="protein sequence ID" value="MQQ08948.1"/>
    <property type="molecule type" value="Genomic_DNA"/>
</dbReference>
<evidence type="ECO:0000256" key="15">
    <source>
        <dbReference type="ARBA" id="ARBA00032605"/>
    </source>
</evidence>
<dbReference type="GO" id="GO:0008818">
    <property type="term" value="F:cobalamin 5'-phosphate synthase activity"/>
    <property type="evidence" value="ECO:0007669"/>
    <property type="project" value="UniProtKB-UniRule"/>
</dbReference>
<comment type="catalytic activity">
    <reaction evidence="18 19">
        <text>alpha-ribazole 5'-phosphate + adenosylcob(III)inamide-GDP = adenosylcob(III)alamin 5'-phosphate + GMP + H(+)</text>
        <dbReference type="Rhea" id="RHEA:23560"/>
        <dbReference type="ChEBI" id="CHEBI:15378"/>
        <dbReference type="ChEBI" id="CHEBI:57918"/>
        <dbReference type="ChEBI" id="CHEBI:58115"/>
        <dbReference type="ChEBI" id="CHEBI:60487"/>
        <dbReference type="ChEBI" id="CHEBI:60493"/>
        <dbReference type="EC" id="2.7.8.26"/>
    </reaction>
</comment>
<dbReference type="InterPro" id="IPR003805">
    <property type="entry name" value="CobS"/>
</dbReference>
<dbReference type="HAMAP" id="MF_00719">
    <property type="entry name" value="CobS"/>
    <property type="match status" value="1"/>
</dbReference>
<comment type="similarity">
    <text evidence="4 19">Belongs to the CobS family.</text>
</comment>
<feature type="transmembrane region" description="Helical" evidence="19">
    <location>
        <begin position="182"/>
        <end position="215"/>
    </location>
</feature>
<evidence type="ECO:0000256" key="13">
    <source>
        <dbReference type="ARBA" id="ARBA00023136"/>
    </source>
</evidence>
<evidence type="ECO:0000256" key="16">
    <source>
        <dbReference type="ARBA" id="ARBA00032853"/>
    </source>
</evidence>
<reference evidence="20 21" key="1">
    <citation type="submission" date="2019-10" db="EMBL/GenBank/DDBJ databases">
        <title>Epibacterium sp. nov., isolated from seawater.</title>
        <authorList>
            <person name="Zhang X."/>
            <person name="Li N."/>
        </authorList>
    </citation>
    <scope>NUCLEOTIDE SEQUENCE [LARGE SCALE GENOMIC DNA]</scope>
    <source>
        <strain evidence="20 21">SM1979</strain>
    </source>
</reference>
<evidence type="ECO:0000256" key="9">
    <source>
        <dbReference type="ARBA" id="ARBA00022679"/>
    </source>
</evidence>
<evidence type="ECO:0000256" key="19">
    <source>
        <dbReference type="HAMAP-Rule" id="MF_00719"/>
    </source>
</evidence>
<keyword evidence="21" id="KW-1185">Reference proteome</keyword>
<dbReference type="PANTHER" id="PTHR34148:SF1">
    <property type="entry name" value="ADENOSYLCOBINAMIDE-GDP RIBAZOLETRANSFERASE"/>
    <property type="match status" value="1"/>
</dbReference>
<comment type="cofactor">
    <cofactor evidence="1 19">
        <name>Mg(2+)</name>
        <dbReference type="ChEBI" id="CHEBI:18420"/>
    </cofactor>
</comment>
<evidence type="ECO:0000313" key="20">
    <source>
        <dbReference type="EMBL" id="MQQ08948.1"/>
    </source>
</evidence>
<dbReference type="Pfam" id="PF02654">
    <property type="entry name" value="CobS"/>
    <property type="match status" value="1"/>
</dbReference>
<dbReference type="GO" id="GO:0005886">
    <property type="term" value="C:plasma membrane"/>
    <property type="evidence" value="ECO:0007669"/>
    <property type="project" value="UniProtKB-SubCell"/>
</dbReference>
<dbReference type="Proteomes" id="UP000444174">
    <property type="component" value="Unassembled WGS sequence"/>
</dbReference>
<gene>
    <name evidence="19 20" type="primary">cobS</name>
    <name evidence="20" type="ORF">GFB49_10825</name>
</gene>
<sequence length="252" mass="26030">MKADISPRDILLSLVLLTRLPIPALPDSSFARQAQAVWAFPAVGMIVGGIAATIVVLAQWIGLSPAICAGLALLTMVCVTGAMHEDGLADTVDGFWGGFTPERRLEIMKDSHIGTYGVLALVLSLGLRWTALFALIAAGNVLSVVAVAALSRAMMPILMLSLPNARNTGLAHRVGTPSRHPAGIALCCAALLAWAALGLGPATLCLLISAGAVWALHYLARAKVGGRTGDVLGATQQITEILCLLALTAISA</sequence>
<comment type="function">
    <text evidence="14 19">Joins adenosylcobinamide-GDP and alpha-ribazole to generate adenosylcobalamin (Ado-cobalamin). Also synthesizes adenosylcobalamin 5'-phosphate from adenosylcobinamide-GDP and alpha-ribazole 5'-phosphate.</text>
</comment>
<evidence type="ECO:0000256" key="2">
    <source>
        <dbReference type="ARBA" id="ARBA00004651"/>
    </source>
</evidence>
<feature type="transmembrane region" description="Helical" evidence="19">
    <location>
        <begin position="65"/>
        <end position="83"/>
    </location>
</feature>
<dbReference type="GO" id="GO:0051073">
    <property type="term" value="F:adenosylcobinamide-GDP ribazoletransferase activity"/>
    <property type="evidence" value="ECO:0007669"/>
    <property type="project" value="UniProtKB-UniRule"/>
</dbReference>
<evidence type="ECO:0000256" key="6">
    <source>
        <dbReference type="ARBA" id="ARBA00015850"/>
    </source>
</evidence>
<evidence type="ECO:0000256" key="4">
    <source>
        <dbReference type="ARBA" id="ARBA00010561"/>
    </source>
</evidence>
<dbReference type="PANTHER" id="PTHR34148">
    <property type="entry name" value="ADENOSYLCOBINAMIDE-GDP RIBAZOLETRANSFERASE"/>
    <property type="match status" value="1"/>
</dbReference>
<evidence type="ECO:0000256" key="14">
    <source>
        <dbReference type="ARBA" id="ARBA00025228"/>
    </source>
</evidence>
<accession>A0A843YGK3</accession>
<evidence type="ECO:0000256" key="11">
    <source>
        <dbReference type="ARBA" id="ARBA00022842"/>
    </source>
</evidence>
<keyword evidence="13 19" id="KW-0472">Membrane</keyword>
<organism evidence="20 21">
    <name type="scientific">Tritonibacter litoralis</name>
    <dbReference type="NCBI Taxonomy" id="2662264"/>
    <lineage>
        <taxon>Bacteria</taxon>
        <taxon>Pseudomonadati</taxon>
        <taxon>Pseudomonadota</taxon>
        <taxon>Alphaproteobacteria</taxon>
        <taxon>Rhodobacterales</taxon>
        <taxon>Paracoccaceae</taxon>
        <taxon>Tritonibacter</taxon>
    </lineage>
</organism>
<keyword evidence="12 19" id="KW-1133">Transmembrane helix</keyword>
<keyword evidence="7 19" id="KW-1003">Cell membrane</keyword>
<keyword evidence="11 19" id="KW-0460">Magnesium</keyword>
<dbReference type="RefSeq" id="WP_153215878.1">
    <property type="nucleotide sequence ID" value="NZ_WIBF01000005.1"/>
</dbReference>
<evidence type="ECO:0000313" key="21">
    <source>
        <dbReference type="Proteomes" id="UP000444174"/>
    </source>
</evidence>
<evidence type="ECO:0000256" key="10">
    <source>
        <dbReference type="ARBA" id="ARBA00022692"/>
    </source>
</evidence>
<evidence type="ECO:0000256" key="5">
    <source>
        <dbReference type="ARBA" id="ARBA00013200"/>
    </source>
</evidence>
<evidence type="ECO:0000256" key="7">
    <source>
        <dbReference type="ARBA" id="ARBA00022475"/>
    </source>
</evidence>
<protein>
    <recommendedName>
        <fullName evidence="6 19">Adenosylcobinamide-GDP ribazoletransferase</fullName>
        <ecNumber evidence="5 19">2.7.8.26</ecNumber>
    </recommendedName>
    <alternativeName>
        <fullName evidence="16 19">Cobalamin synthase</fullName>
    </alternativeName>
    <alternativeName>
        <fullName evidence="15 19">Cobalamin-5'-phosphate synthase</fullName>
    </alternativeName>
</protein>
<keyword evidence="8 19" id="KW-0169">Cobalamin biosynthesis</keyword>
<dbReference type="AlphaFoldDB" id="A0A843YGK3"/>
<comment type="caution">
    <text evidence="19">Lacks conserved residue(s) required for the propagation of feature annotation.</text>
</comment>
<comment type="pathway">
    <text evidence="3 19">Cofactor biosynthesis; adenosylcobalamin biosynthesis; adenosylcobalamin from cob(II)yrinate a,c-diamide: step 7/7.</text>
</comment>
<comment type="subcellular location">
    <subcellularLocation>
        <location evidence="2 19">Cell membrane</location>
        <topology evidence="2 19">Multi-pass membrane protein</topology>
    </subcellularLocation>
</comment>
<comment type="caution">
    <text evidence="20">The sequence shown here is derived from an EMBL/GenBank/DDBJ whole genome shotgun (WGS) entry which is preliminary data.</text>
</comment>
<dbReference type="GO" id="GO:0009236">
    <property type="term" value="P:cobalamin biosynthetic process"/>
    <property type="evidence" value="ECO:0007669"/>
    <property type="project" value="UniProtKB-UniRule"/>
</dbReference>
<evidence type="ECO:0000256" key="12">
    <source>
        <dbReference type="ARBA" id="ARBA00022989"/>
    </source>
</evidence>
<name>A0A843YGK3_9RHOB</name>
<keyword evidence="10 19" id="KW-0812">Transmembrane</keyword>
<comment type="catalytic activity">
    <reaction evidence="17 19">
        <text>alpha-ribazole + adenosylcob(III)inamide-GDP = adenosylcob(III)alamin + GMP + H(+)</text>
        <dbReference type="Rhea" id="RHEA:16049"/>
        <dbReference type="ChEBI" id="CHEBI:10329"/>
        <dbReference type="ChEBI" id="CHEBI:15378"/>
        <dbReference type="ChEBI" id="CHEBI:18408"/>
        <dbReference type="ChEBI" id="CHEBI:58115"/>
        <dbReference type="ChEBI" id="CHEBI:60487"/>
        <dbReference type="EC" id="2.7.8.26"/>
    </reaction>
</comment>
<dbReference type="EC" id="2.7.8.26" evidence="5 19"/>
<keyword evidence="9 19" id="KW-0808">Transferase</keyword>
<proteinExistence type="inferred from homology"/>
<feature type="transmembrane region" description="Helical" evidence="19">
    <location>
        <begin position="36"/>
        <end position="58"/>
    </location>
</feature>